<dbReference type="InterPro" id="IPR004119">
    <property type="entry name" value="EcKL"/>
</dbReference>
<dbReference type="PANTHER" id="PTHR23020:SF41">
    <property type="entry name" value="AMINOGLYCOSIDE PHOSPHOTRANSFERASE DOMAIN-CONTAINING PROTEIN"/>
    <property type="match status" value="1"/>
</dbReference>
<dbReference type="AlphaFoldDB" id="A0A6M2BP05"/>
<accession>A0A6M2BP05</accession>
<comment type="caution">
    <text evidence="2">The sequence shown here is derived from an EMBL/GenBank/DDBJ whole genome shotgun (WGS) entry which is preliminary data.</text>
</comment>
<evidence type="ECO:0000313" key="2">
    <source>
        <dbReference type="EMBL" id="NGY04336.1"/>
    </source>
</evidence>
<dbReference type="Gene3D" id="3.90.1200.10">
    <property type="match status" value="1"/>
</dbReference>
<keyword evidence="2" id="KW-0808">Transferase</keyword>
<organism evidence="2 3">
    <name type="scientific">Solimonas terrae</name>
    <dbReference type="NCBI Taxonomy" id="1396819"/>
    <lineage>
        <taxon>Bacteria</taxon>
        <taxon>Pseudomonadati</taxon>
        <taxon>Pseudomonadota</taxon>
        <taxon>Gammaproteobacteria</taxon>
        <taxon>Nevskiales</taxon>
        <taxon>Nevskiaceae</taxon>
        <taxon>Solimonas</taxon>
    </lineage>
</organism>
<evidence type="ECO:0000259" key="1">
    <source>
        <dbReference type="SMART" id="SM00587"/>
    </source>
</evidence>
<gene>
    <name evidence="2" type="ORF">G7Y85_06140</name>
</gene>
<dbReference type="PANTHER" id="PTHR23020">
    <property type="entry name" value="UNCHARACTERIZED NUCLEAR HORMONE RECEPTOR-RELATED"/>
    <property type="match status" value="1"/>
</dbReference>
<dbReference type="Pfam" id="PF02958">
    <property type="entry name" value="EcKL"/>
    <property type="match status" value="1"/>
</dbReference>
<dbReference type="InterPro" id="IPR011009">
    <property type="entry name" value="Kinase-like_dom_sf"/>
</dbReference>
<evidence type="ECO:0000313" key="3">
    <source>
        <dbReference type="Proteomes" id="UP000472676"/>
    </source>
</evidence>
<name>A0A6M2BP05_9GAMM</name>
<keyword evidence="3" id="KW-1185">Reference proteome</keyword>
<dbReference type="SUPFAM" id="SSF56112">
    <property type="entry name" value="Protein kinase-like (PK-like)"/>
    <property type="match status" value="1"/>
</dbReference>
<dbReference type="RefSeq" id="WP_166253521.1">
    <property type="nucleotide sequence ID" value="NZ_JAAMOW010000003.1"/>
</dbReference>
<proteinExistence type="predicted"/>
<reference evidence="2 3" key="1">
    <citation type="journal article" date="2014" name="Int. J. Syst. Evol. Microbiol.">
        <title>Solimonas terrae sp. nov., isolated from soil.</title>
        <authorList>
            <person name="Kim S.J."/>
            <person name="Moon J.Y."/>
            <person name="Weon H.Y."/>
            <person name="Ahn J.H."/>
            <person name="Chen W.M."/>
            <person name="Kwon S.W."/>
        </authorList>
    </citation>
    <scope>NUCLEOTIDE SEQUENCE [LARGE SCALE GENOMIC DNA]</scope>
    <source>
        <strain evidence="2 3">KIS83-12</strain>
    </source>
</reference>
<dbReference type="GO" id="GO:0016740">
    <property type="term" value="F:transferase activity"/>
    <property type="evidence" value="ECO:0007669"/>
    <property type="project" value="UniProtKB-KW"/>
</dbReference>
<dbReference type="Proteomes" id="UP000472676">
    <property type="component" value="Unassembled WGS sequence"/>
</dbReference>
<dbReference type="EMBL" id="JAAMOW010000003">
    <property type="protein sequence ID" value="NGY04336.1"/>
    <property type="molecule type" value="Genomic_DNA"/>
</dbReference>
<sequence>MSESMTIRFELVTPELLTRMLALRWPGIHLTDVEVLRAIPGTATKLHLRLRYEKEMPGAPATLWLKGGLEAHSADYASLYATEGGFYREFAAIIAPGCPRSWYAPPLTGDAPPYLLLEDLVARGARFGDAREALSVAEAEQVLDNLAHVHAARSVHELAEHPWLPDAATQVFPTLIEAWTTPAHWTAHLALPRGQAVTPALRDVDRIRAALMALVGISRAASSGLVHGDAHVGNLYFDADGGAGYLDWQTVMRGCWAHDIAEFLGSALAVETRREHERALLDRYLRTLEALGGAAPSFDTAWLLYRQHMIWAYMWVLCPVQLQPEAICTSNAARAVAALEDLDTLRALGA</sequence>
<dbReference type="SMART" id="SM00587">
    <property type="entry name" value="CHK"/>
    <property type="match status" value="1"/>
</dbReference>
<protein>
    <submittedName>
        <fullName evidence="2">Phosphotransferase</fullName>
    </submittedName>
</protein>
<feature type="domain" description="CHK kinase-like" evidence="1">
    <location>
        <begin position="115"/>
        <end position="293"/>
    </location>
</feature>
<dbReference type="InterPro" id="IPR052961">
    <property type="entry name" value="Oxido-Kinase-like_Enzymes"/>
</dbReference>
<dbReference type="InterPro" id="IPR015897">
    <property type="entry name" value="CHK_kinase-like"/>
</dbReference>